<keyword evidence="3 7" id="KW-0812">Transmembrane</keyword>
<organism evidence="8 9">
    <name type="scientific">Plasmodiophora brassicae</name>
    <name type="common">Clubroot disease agent</name>
    <dbReference type="NCBI Taxonomy" id="37360"/>
    <lineage>
        <taxon>Eukaryota</taxon>
        <taxon>Sar</taxon>
        <taxon>Rhizaria</taxon>
        <taxon>Endomyxa</taxon>
        <taxon>Phytomyxea</taxon>
        <taxon>Plasmodiophorida</taxon>
        <taxon>Plasmodiophoridae</taxon>
        <taxon>Plasmodiophora</taxon>
    </lineage>
</organism>
<feature type="transmembrane region" description="Helical" evidence="7">
    <location>
        <begin position="298"/>
        <end position="316"/>
    </location>
</feature>
<evidence type="ECO:0000256" key="2">
    <source>
        <dbReference type="ARBA" id="ARBA00007168"/>
    </source>
</evidence>
<keyword evidence="6" id="KW-0325">Glycoprotein</keyword>
<accession>A0A0G4J006</accession>
<comment type="similarity">
    <text evidence="2 7">Belongs to the CTL (choline transporter-like) family.</text>
</comment>
<feature type="transmembrane region" description="Helical" evidence="7">
    <location>
        <begin position="358"/>
        <end position="378"/>
    </location>
</feature>
<dbReference type="STRING" id="37360.A0A0G4J006"/>
<dbReference type="Proteomes" id="UP000039324">
    <property type="component" value="Unassembled WGS sequence"/>
</dbReference>
<evidence type="ECO:0000313" key="9">
    <source>
        <dbReference type="Proteomes" id="UP000039324"/>
    </source>
</evidence>
<name>A0A0G4J006_PLABS</name>
<dbReference type="Pfam" id="PF04515">
    <property type="entry name" value="Choline_transpo"/>
    <property type="match status" value="1"/>
</dbReference>
<feature type="transmembrane region" description="Helical" evidence="7">
    <location>
        <begin position="422"/>
        <end position="445"/>
    </location>
</feature>
<keyword evidence="4 7" id="KW-1133">Transmembrane helix</keyword>
<comment type="subcellular location">
    <subcellularLocation>
        <location evidence="7">Cell membrane</location>
        <topology evidence="7">Multi-pass membrane protein</topology>
    </subcellularLocation>
    <subcellularLocation>
        <location evidence="1">Membrane</location>
        <topology evidence="1">Multi-pass membrane protein</topology>
    </subcellularLocation>
</comment>
<dbReference type="GO" id="GO:0022857">
    <property type="term" value="F:transmembrane transporter activity"/>
    <property type="evidence" value="ECO:0007669"/>
    <property type="project" value="UniProtKB-UniRule"/>
</dbReference>
<dbReference type="OrthoDB" id="420519at2759"/>
<dbReference type="InterPro" id="IPR007603">
    <property type="entry name" value="Choline_transptr-like"/>
</dbReference>
<feature type="transmembrane region" description="Helical" evidence="7">
    <location>
        <begin position="107"/>
        <end position="127"/>
    </location>
</feature>
<feature type="transmembrane region" description="Helical" evidence="7">
    <location>
        <begin position="523"/>
        <end position="548"/>
    </location>
</feature>
<dbReference type="PANTHER" id="PTHR12385:SF14">
    <property type="entry name" value="CHOLINE TRANSPORTER-LIKE 2"/>
    <property type="match status" value="1"/>
</dbReference>
<feature type="transmembrane region" description="Helical" evidence="7">
    <location>
        <begin position="133"/>
        <end position="157"/>
    </location>
</feature>
<proteinExistence type="inferred from homology"/>
<evidence type="ECO:0000256" key="4">
    <source>
        <dbReference type="ARBA" id="ARBA00022989"/>
    </source>
</evidence>
<evidence type="ECO:0000256" key="7">
    <source>
        <dbReference type="RuleBase" id="RU368066"/>
    </source>
</evidence>
<keyword evidence="5 7" id="KW-0472">Membrane</keyword>
<dbReference type="AlphaFoldDB" id="A0A0G4J006"/>
<evidence type="ECO:0000256" key="1">
    <source>
        <dbReference type="ARBA" id="ARBA00004141"/>
    </source>
</evidence>
<feature type="transmembrane region" description="Helical" evidence="7">
    <location>
        <begin position="225"/>
        <end position="246"/>
    </location>
</feature>
<feature type="transmembrane region" description="Helical" evidence="7">
    <location>
        <begin position="483"/>
        <end position="503"/>
    </location>
</feature>
<evidence type="ECO:0000256" key="5">
    <source>
        <dbReference type="ARBA" id="ARBA00023136"/>
    </source>
</evidence>
<dbReference type="GO" id="GO:0005886">
    <property type="term" value="C:plasma membrane"/>
    <property type="evidence" value="ECO:0007669"/>
    <property type="project" value="UniProtKB-SubCell"/>
</dbReference>
<evidence type="ECO:0000256" key="6">
    <source>
        <dbReference type="ARBA" id="ARBA00023180"/>
    </source>
</evidence>
<protein>
    <recommendedName>
        <fullName evidence="7">Choline transporter-like protein</fullName>
    </recommendedName>
</protein>
<feature type="transmembrane region" description="Helical" evidence="7">
    <location>
        <begin position="177"/>
        <end position="196"/>
    </location>
</feature>
<dbReference type="PANTHER" id="PTHR12385">
    <property type="entry name" value="CHOLINE TRANSPORTER-LIKE (SLC FAMILY 44)"/>
    <property type="match status" value="1"/>
</dbReference>
<dbReference type="EMBL" id="CDSF01000101">
    <property type="protein sequence ID" value="CEP00664.1"/>
    <property type="molecule type" value="Genomic_DNA"/>
</dbReference>
<comment type="function">
    <text evidence="7">Choline transporter.</text>
</comment>
<gene>
    <name evidence="8" type="ORF">PBRA_001718</name>
</gene>
<sequence length="600" mass="66303">MSLFVRLVRGVDTQDRICGVSPGVEDKPLAVWPGVPGQTGLRSVNPITLFSIKTCVSSCDATLSSDVVVSPYPSRKFTFYCLPTKADGFYERFDEGSTYRAFGDLKVSWTLLLASAGAAVVLSLLYASVCRRFVGTMVVVAIVLGVGAVGALCWALLKRSGDDGAQDRRFPPYAYKVFAYGTAGLAALLLSALYAMRRQIRTAVEVVRESAKVITAIPPLLLYPLVPLVGTLLYVAFWICAAVYIFSVQELMRPQQVPAQLRHLVGETYLDRRFDPSMQRAIVYHFFHLFWCMQARHVFVYFTYLVVAGVIVDWYFTPAGTNGVKKVDCDDRFSRRWCLTPLAKVKSGLVNRWFFNTLVYHLGTVAFGALIIAIIRFVRTVVTYLERKTKARQNRVQRAVYSCVHVCLKGLDCVLGKVSKNAFVFVALYGKAFLPASSAAFALLWRNLARVAAVSAVSHYIVLLGKVPRSLYMHLGRRSLTPIYCQVLVALLTTAVAYCVLTRTDAFADVSSPTLPTLAVFGLSYVIASLLMIVFEATTDAVFLCFLIDEENNSGRAMFASPSLQNVVNKNMKQSIAIALDMADEYDGRKHRASVVHAAA</sequence>
<evidence type="ECO:0000313" key="8">
    <source>
        <dbReference type="EMBL" id="CEP00664.1"/>
    </source>
</evidence>
<keyword evidence="9" id="KW-1185">Reference proteome</keyword>
<evidence type="ECO:0000256" key="3">
    <source>
        <dbReference type="ARBA" id="ARBA00022692"/>
    </source>
</evidence>
<reference evidence="8 9" key="1">
    <citation type="submission" date="2015-02" db="EMBL/GenBank/DDBJ databases">
        <authorList>
            <person name="Chooi Y.-H."/>
        </authorList>
    </citation>
    <scope>NUCLEOTIDE SEQUENCE [LARGE SCALE GENOMIC DNA]</scope>
    <source>
        <strain evidence="8">E3</strain>
    </source>
</reference>